<dbReference type="GO" id="GO:0016747">
    <property type="term" value="F:acyltransferase activity, transferring groups other than amino-acyl groups"/>
    <property type="evidence" value="ECO:0007669"/>
    <property type="project" value="InterPro"/>
</dbReference>
<name>A0A7W5A830_9ACTN</name>
<dbReference type="Proteomes" id="UP000577707">
    <property type="component" value="Unassembled WGS sequence"/>
</dbReference>
<evidence type="ECO:0000259" key="1">
    <source>
        <dbReference type="Pfam" id="PF00583"/>
    </source>
</evidence>
<evidence type="ECO:0000313" key="2">
    <source>
        <dbReference type="EMBL" id="MBB3091115.1"/>
    </source>
</evidence>
<proteinExistence type="predicted"/>
<dbReference type="CDD" id="cd04301">
    <property type="entry name" value="NAT_SF"/>
    <property type="match status" value="1"/>
</dbReference>
<evidence type="ECO:0000313" key="3">
    <source>
        <dbReference type="Proteomes" id="UP000577707"/>
    </source>
</evidence>
<dbReference type="EMBL" id="JACHXG010000009">
    <property type="protein sequence ID" value="MBB3091115.1"/>
    <property type="molecule type" value="Genomic_DNA"/>
</dbReference>
<protein>
    <submittedName>
        <fullName evidence="2">GNAT superfamily N-acetyltransferase</fullName>
    </submittedName>
</protein>
<organism evidence="2 3">
    <name type="scientific">Nocardioides albus</name>
    <dbReference type="NCBI Taxonomy" id="1841"/>
    <lineage>
        <taxon>Bacteria</taxon>
        <taxon>Bacillati</taxon>
        <taxon>Actinomycetota</taxon>
        <taxon>Actinomycetes</taxon>
        <taxon>Propionibacteriales</taxon>
        <taxon>Nocardioidaceae</taxon>
        <taxon>Nocardioides</taxon>
    </lineage>
</organism>
<dbReference type="InterPro" id="IPR016181">
    <property type="entry name" value="Acyl_CoA_acyltransferase"/>
</dbReference>
<feature type="domain" description="N-acetyltransferase" evidence="1">
    <location>
        <begin position="43"/>
        <end position="113"/>
    </location>
</feature>
<keyword evidence="2" id="KW-0808">Transferase</keyword>
<dbReference type="AlphaFoldDB" id="A0A7W5A830"/>
<dbReference type="InterPro" id="IPR000182">
    <property type="entry name" value="GNAT_dom"/>
</dbReference>
<dbReference type="Gene3D" id="3.40.630.30">
    <property type="match status" value="1"/>
</dbReference>
<accession>A0A7W5A830</accession>
<dbReference type="Pfam" id="PF00583">
    <property type="entry name" value="Acetyltransf_1"/>
    <property type="match status" value="1"/>
</dbReference>
<gene>
    <name evidence="2" type="ORF">FHS12_004080</name>
</gene>
<reference evidence="2 3" key="1">
    <citation type="submission" date="2020-08" db="EMBL/GenBank/DDBJ databases">
        <title>Genomic Encyclopedia of Type Strains, Phase III (KMG-III): the genomes of soil and plant-associated and newly described type strains.</title>
        <authorList>
            <person name="Whitman W."/>
        </authorList>
    </citation>
    <scope>NUCLEOTIDE SEQUENCE [LARGE SCALE GENOMIC DNA]</scope>
    <source>
        <strain evidence="2 3">CECT 3302</strain>
    </source>
</reference>
<dbReference type="RefSeq" id="WP_183548840.1">
    <property type="nucleotide sequence ID" value="NZ_BMQT01000008.1"/>
</dbReference>
<keyword evidence="3" id="KW-1185">Reference proteome</keyword>
<comment type="caution">
    <text evidence="2">The sequence shown here is derived from an EMBL/GenBank/DDBJ whole genome shotgun (WGS) entry which is preliminary data.</text>
</comment>
<sequence>MDDGTLSDPAGADCLDRWISDGWTASAPARAALAYKREAGWDFSIDPAGVWVIAASPYAQNFETFVGNLVGFAVFHDRDDDGEYQSLAHIWTAAAWRRRGIGGQLIRAARDLMLITSVEEPITSSGQALLGSVARDLLQTN</sequence>
<dbReference type="SUPFAM" id="SSF55729">
    <property type="entry name" value="Acyl-CoA N-acyltransferases (Nat)"/>
    <property type="match status" value="1"/>
</dbReference>